<dbReference type="EMBL" id="NBSK02000007">
    <property type="protein sequence ID" value="KAJ0198070.1"/>
    <property type="molecule type" value="Genomic_DNA"/>
</dbReference>
<reference evidence="1 2" key="1">
    <citation type="journal article" date="2017" name="Nat. Commun.">
        <title>Genome assembly with in vitro proximity ligation data and whole-genome triplication in lettuce.</title>
        <authorList>
            <person name="Reyes-Chin-Wo S."/>
            <person name="Wang Z."/>
            <person name="Yang X."/>
            <person name="Kozik A."/>
            <person name="Arikit S."/>
            <person name="Song C."/>
            <person name="Xia L."/>
            <person name="Froenicke L."/>
            <person name="Lavelle D.O."/>
            <person name="Truco M.J."/>
            <person name="Xia R."/>
            <person name="Zhu S."/>
            <person name="Xu C."/>
            <person name="Xu H."/>
            <person name="Xu X."/>
            <person name="Cox K."/>
            <person name="Korf I."/>
            <person name="Meyers B.C."/>
            <person name="Michelmore R.W."/>
        </authorList>
    </citation>
    <scope>NUCLEOTIDE SEQUENCE [LARGE SCALE GENOMIC DNA]</scope>
    <source>
        <strain evidence="2">cv. Salinas</strain>
        <tissue evidence="1">Seedlings</tissue>
    </source>
</reference>
<comment type="caution">
    <text evidence="1">The sequence shown here is derived from an EMBL/GenBank/DDBJ whole genome shotgun (WGS) entry which is preliminary data.</text>
</comment>
<sequence length="101" mass="11854">MDVNEFLDYPCENNECYEVQSIEEIITDIVQNSVDDDSVPLETVTWKEALRTATTLHNFLLQYENIASQLLSAIRRFEDELNIDLKFTKKKQVTIDSFFTR</sequence>
<protein>
    <submittedName>
        <fullName evidence="1">Uncharacterized protein</fullName>
    </submittedName>
</protein>
<evidence type="ECO:0000313" key="1">
    <source>
        <dbReference type="EMBL" id="KAJ0198070.1"/>
    </source>
</evidence>
<gene>
    <name evidence="1" type="ORF">LSAT_V11C700345050</name>
</gene>
<dbReference type="Proteomes" id="UP000235145">
    <property type="component" value="Unassembled WGS sequence"/>
</dbReference>
<proteinExistence type="predicted"/>
<keyword evidence="2" id="KW-1185">Reference proteome</keyword>
<dbReference type="AlphaFoldDB" id="A0A9R1X2D2"/>
<organism evidence="1 2">
    <name type="scientific">Lactuca sativa</name>
    <name type="common">Garden lettuce</name>
    <dbReference type="NCBI Taxonomy" id="4236"/>
    <lineage>
        <taxon>Eukaryota</taxon>
        <taxon>Viridiplantae</taxon>
        <taxon>Streptophyta</taxon>
        <taxon>Embryophyta</taxon>
        <taxon>Tracheophyta</taxon>
        <taxon>Spermatophyta</taxon>
        <taxon>Magnoliopsida</taxon>
        <taxon>eudicotyledons</taxon>
        <taxon>Gunneridae</taxon>
        <taxon>Pentapetalae</taxon>
        <taxon>asterids</taxon>
        <taxon>campanulids</taxon>
        <taxon>Asterales</taxon>
        <taxon>Asteraceae</taxon>
        <taxon>Cichorioideae</taxon>
        <taxon>Cichorieae</taxon>
        <taxon>Lactucinae</taxon>
        <taxon>Lactuca</taxon>
    </lineage>
</organism>
<accession>A0A9R1X2D2</accession>
<name>A0A9R1X2D2_LACSA</name>
<evidence type="ECO:0000313" key="2">
    <source>
        <dbReference type="Proteomes" id="UP000235145"/>
    </source>
</evidence>